<dbReference type="STRING" id="121290.APY04_2575"/>
<dbReference type="GO" id="GO:0016787">
    <property type="term" value="F:hydrolase activity"/>
    <property type="evidence" value="ECO:0007669"/>
    <property type="project" value="InterPro"/>
</dbReference>
<evidence type="ECO:0000313" key="2">
    <source>
        <dbReference type="Proteomes" id="UP000059074"/>
    </source>
</evidence>
<reference evidence="1 2" key="1">
    <citation type="submission" date="2015-10" db="EMBL/GenBank/DDBJ databases">
        <title>Transcriptomic analysis of a linuron degrading triple-species bacterial consortium.</title>
        <authorList>
            <person name="Albers P."/>
        </authorList>
    </citation>
    <scope>NUCLEOTIDE SEQUENCE [LARGE SCALE GENOMIC DNA]</scope>
    <source>
        <strain evidence="1 2">WDL6</strain>
    </source>
</reference>
<dbReference type="Gene3D" id="3.40.50.1820">
    <property type="entry name" value="alpha/beta hydrolase"/>
    <property type="match status" value="1"/>
</dbReference>
<evidence type="ECO:0000313" key="1">
    <source>
        <dbReference type="EMBL" id="KWT65988.1"/>
    </source>
</evidence>
<sequence length="216" mass="23512">MRRSAEVREEDARTPAIRQQTQIVEQVMTTHLIVPGLHGSGADHWQTWLEARLPNVERVEQADWSTPNLELWSARVRAAIDRADGPVVLVAHSFGCLASVEAAAQRPGRVGALMLVAPADPERFDVGVFIQDGRLRVPSVVVASTNDPWMSFDGAAHWASAWGAELINLGAAGHINPAAGFGAWPRGLEILADLRNRVLPPSRYVRHDSVACAIVQ</sequence>
<dbReference type="SUPFAM" id="SSF53474">
    <property type="entry name" value="alpha/beta-Hydrolases"/>
    <property type="match status" value="1"/>
</dbReference>
<dbReference type="Proteomes" id="UP000059074">
    <property type="component" value="Unassembled WGS sequence"/>
</dbReference>
<dbReference type="Pfam" id="PF06821">
    <property type="entry name" value="Ser_hydrolase"/>
    <property type="match status" value="1"/>
</dbReference>
<organism evidence="1 2">
    <name type="scientific">Hyphomicrobium sulfonivorans</name>
    <dbReference type="NCBI Taxonomy" id="121290"/>
    <lineage>
        <taxon>Bacteria</taxon>
        <taxon>Pseudomonadati</taxon>
        <taxon>Pseudomonadota</taxon>
        <taxon>Alphaproteobacteria</taxon>
        <taxon>Hyphomicrobiales</taxon>
        <taxon>Hyphomicrobiaceae</taxon>
        <taxon>Hyphomicrobium</taxon>
    </lineage>
</organism>
<evidence type="ECO:0008006" key="3">
    <source>
        <dbReference type="Google" id="ProtNLM"/>
    </source>
</evidence>
<dbReference type="InterPro" id="IPR010662">
    <property type="entry name" value="RBBP9/YdeN"/>
</dbReference>
<comment type="caution">
    <text evidence="1">The sequence shown here is derived from an EMBL/GenBank/DDBJ whole genome shotgun (WGS) entry which is preliminary data.</text>
</comment>
<name>A0A109BBY6_HYPSL</name>
<accession>A0A109BBY6</accession>
<keyword evidence="2" id="KW-1185">Reference proteome</keyword>
<dbReference type="RefSeq" id="WP_198151141.1">
    <property type="nucleotide sequence ID" value="NZ_LMTR01000074.1"/>
</dbReference>
<proteinExistence type="predicted"/>
<gene>
    <name evidence="1" type="ORF">APY04_2575</name>
</gene>
<dbReference type="PATRIC" id="fig|121290.4.peg.1446"/>
<dbReference type="AlphaFoldDB" id="A0A109BBY6"/>
<protein>
    <recommendedName>
        <fullName evidence="3">Alpha/beta hydrolase</fullName>
    </recommendedName>
</protein>
<dbReference type="InterPro" id="IPR029058">
    <property type="entry name" value="AB_hydrolase_fold"/>
</dbReference>
<dbReference type="EMBL" id="LMTR01000074">
    <property type="protein sequence ID" value="KWT65988.1"/>
    <property type="molecule type" value="Genomic_DNA"/>
</dbReference>